<keyword evidence="2" id="KW-0805">Transcription regulation</keyword>
<comment type="similarity">
    <text evidence="1">Belongs to the LysR transcriptional regulatory family.</text>
</comment>
<dbReference type="FunFam" id="1.10.10.10:FF:000001">
    <property type="entry name" value="LysR family transcriptional regulator"/>
    <property type="match status" value="1"/>
</dbReference>
<evidence type="ECO:0000313" key="7">
    <source>
        <dbReference type="Proteomes" id="UP000239480"/>
    </source>
</evidence>
<dbReference type="GO" id="GO:0005829">
    <property type="term" value="C:cytosol"/>
    <property type="evidence" value="ECO:0007669"/>
    <property type="project" value="TreeGrafter"/>
</dbReference>
<dbReference type="OrthoDB" id="9815174at2"/>
<reference evidence="6 7" key="1">
    <citation type="submission" date="2018-03" db="EMBL/GenBank/DDBJ databases">
        <title>Genomic Encyclopedia of Archaeal and Bacterial Type Strains, Phase II (KMG-II): from individual species to whole genera.</title>
        <authorList>
            <person name="Goeker M."/>
        </authorList>
    </citation>
    <scope>NUCLEOTIDE SEQUENCE [LARGE SCALE GENOMIC DNA]</scope>
    <source>
        <strain evidence="6 7">DSM 29328</strain>
    </source>
</reference>
<evidence type="ECO:0000313" key="6">
    <source>
        <dbReference type="EMBL" id="PRY26081.1"/>
    </source>
</evidence>
<dbReference type="PRINTS" id="PR00039">
    <property type="entry name" value="HTHLYSR"/>
</dbReference>
<keyword evidence="7" id="KW-1185">Reference proteome</keyword>
<accession>A0A2T0RY34</accession>
<dbReference type="InterPro" id="IPR050950">
    <property type="entry name" value="HTH-type_LysR_regulators"/>
</dbReference>
<organism evidence="6 7">
    <name type="scientific">Aliiruegeria haliotis</name>
    <dbReference type="NCBI Taxonomy" id="1280846"/>
    <lineage>
        <taxon>Bacteria</taxon>
        <taxon>Pseudomonadati</taxon>
        <taxon>Pseudomonadota</taxon>
        <taxon>Alphaproteobacteria</taxon>
        <taxon>Rhodobacterales</taxon>
        <taxon>Roseobacteraceae</taxon>
        <taxon>Aliiruegeria</taxon>
    </lineage>
</organism>
<evidence type="ECO:0000256" key="1">
    <source>
        <dbReference type="ARBA" id="ARBA00009437"/>
    </source>
</evidence>
<evidence type="ECO:0000256" key="2">
    <source>
        <dbReference type="ARBA" id="ARBA00023015"/>
    </source>
</evidence>
<dbReference type="PROSITE" id="PS50931">
    <property type="entry name" value="HTH_LYSR"/>
    <property type="match status" value="1"/>
</dbReference>
<dbReference type="SUPFAM" id="SSF53850">
    <property type="entry name" value="Periplasmic binding protein-like II"/>
    <property type="match status" value="1"/>
</dbReference>
<evidence type="ECO:0000259" key="5">
    <source>
        <dbReference type="PROSITE" id="PS50931"/>
    </source>
</evidence>
<feature type="domain" description="HTH lysR-type" evidence="5">
    <location>
        <begin position="2"/>
        <end position="59"/>
    </location>
</feature>
<comment type="caution">
    <text evidence="6">The sequence shown here is derived from an EMBL/GenBank/DDBJ whole genome shotgun (WGS) entry which is preliminary data.</text>
</comment>
<dbReference type="CDD" id="cd05466">
    <property type="entry name" value="PBP2_LTTR_substrate"/>
    <property type="match status" value="1"/>
</dbReference>
<dbReference type="EMBL" id="PVTD01000001">
    <property type="protein sequence ID" value="PRY26081.1"/>
    <property type="molecule type" value="Genomic_DNA"/>
</dbReference>
<name>A0A2T0RY34_9RHOB</name>
<dbReference type="Proteomes" id="UP000239480">
    <property type="component" value="Unassembled WGS sequence"/>
</dbReference>
<dbReference type="Pfam" id="PF03466">
    <property type="entry name" value="LysR_substrate"/>
    <property type="match status" value="1"/>
</dbReference>
<dbReference type="InterPro" id="IPR000847">
    <property type="entry name" value="LysR_HTH_N"/>
</dbReference>
<dbReference type="RefSeq" id="WP_106202887.1">
    <property type="nucleotide sequence ID" value="NZ_PVTD01000001.1"/>
</dbReference>
<dbReference type="SUPFAM" id="SSF46785">
    <property type="entry name" value="Winged helix' DNA-binding domain"/>
    <property type="match status" value="1"/>
</dbReference>
<protein>
    <submittedName>
        <fullName evidence="6">LysR family transcriptional regulator</fullName>
    </submittedName>
</protein>
<dbReference type="GO" id="GO:0003677">
    <property type="term" value="F:DNA binding"/>
    <property type="evidence" value="ECO:0007669"/>
    <property type="project" value="UniProtKB-KW"/>
</dbReference>
<dbReference type="GO" id="GO:0003700">
    <property type="term" value="F:DNA-binding transcription factor activity"/>
    <property type="evidence" value="ECO:0007669"/>
    <property type="project" value="InterPro"/>
</dbReference>
<evidence type="ECO:0000256" key="4">
    <source>
        <dbReference type="ARBA" id="ARBA00023163"/>
    </source>
</evidence>
<keyword evidence="3" id="KW-0238">DNA-binding</keyword>
<keyword evidence="4" id="KW-0804">Transcription</keyword>
<dbReference type="PANTHER" id="PTHR30419">
    <property type="entry name" value="HTH-TYPE TRANSCRIPTIONAL REGULATOR YBHD"/>
    <property type="match status" value="1"/>
</dbReference>
<dbReference type="PANTHER" id="PTHR30419:SF31">
    <property type="entry name" value="BLR3139 PROTEIN"/>
    <property type="match status" value="1"/>
</dbReference>
<gene>
    <name evidence="6" type="ORF">CLV78_101174</name>
</gene>
<dbReference type="InterPro" id="IPR005119">
    <property type="entry name" value="LysR_subst-bd"/>
</dbReference>
<dbReference type="InterPro" id="IPR036388">
    <property type="entry name" value="WH-like_DNA-bd_sf"/>
</dbReference>
<dbReference type="AlphaFoldDB" id="A0A2T0RY34"/>
<dbReference type="Gene3D" id="1.10.10.10">
    <property type="entry name" value="Winged helix-like DNA-binding domain superfamily/Winged helix DNA-binding domain"/>
    <property type="match status" value="1"/>
</dbReference>
<dbReference type="InterPro" id="IPR036390">
    <property type="entry name" value="WH_DNA-bd_sf"/>
</dbReference>
<dbReference type="Pfam" id="PF00126">
    <property type="entry name" value="HTH_1"/>
    <property type="match status" value="1"/>
</dbReference>
<evidence type="ECO:0000256" key="3">
    <source>
        <dbReference type="ARBA" id="ARBA00023125"/>
    </source>
</evidence>
<proteinExistence type="inferred from homology"/>
<dbReference type="Gene3D" id="3.40.190.290">
    <property type="match status" value="1"/>
</dbReference>
<sequence>MLDLRDLEFLSALALHKHFARAAEACGVSQPAFSMRIRKIEERLDTQIVRRGNRFQGLTTEGETVVRHARRVLDEVKALEQEIRAVRGEISGELALGVIPTAMAYAGRLVQRLRQAHPGITVRLQAASSLAVQQGIEHGVFDAGITYTEGASPDLMRIEPIYEESYVLLAPRALAPRLTGQVGWAELAEVPLSLLEPGMQNRRILDQVFEDVGVHPHVVAETSGFTASLVMTVEGLAATVVPRVLLESLGGFEATVALPLVDPVVEKSVSLVTPVRGAGLPTVAALRRVLDV</sequence>